<comment type="similarity">
    <text evidence="2">Belongs to the CLASP family.</text>
</comment>
<feature type="domain" description="CLASP N-terminal" evidence="8">
    <location>
        <begin position="327"/>
        <end position="549"/>
    </location>
</feature>
<evidence type="ECO:0000256" key="6">
    <source>
        <dbReference type="ARBA" id="ARBA00022776"/>
    </source>
</evidence>
<feature type="domain" description="SCD" evidence="9">
    <location>
        <begin position="139"/>
        <end position="202"/>
    </location>
</feature>
<comment type="subcellular location">
    <subcellularLocation>
        <location evidence="1">Cytoplasm</location>
        <location evidence="1">Cytoskeleton</location>
        <location evidence="1">Spindle</location>
    </subcellularLocation>
</comment>
<dbReference type="AlphaFoldDB" id="A0AAV5RIR5"/>
<organism evidence="10 11">
    <name type="scientific">Starmerella bacillaris</name>
    <name type="common">Yeast</name>
    <name type="synonym">Candida zemplinina</name>
    <dbReference type="NCBI Taxonomy" id="1247836"/>
    <lineage>
        <taxon>Eukaryota</taxon>
        <taxon>Fungi</taxon>
        <taxon>Dikarya</taxon>
        <taxon>Ascomycota</taxon>
        <taxon>Saccharomycotina</taxon>
        <taxon>Dipodascomycetes</taxon>
        <taxon>Dipodascales</taxon>
        <taxon>Trichomonascaceae</taxon>
        <taxon>Starmerella</taxon>
    </lineage>
</organism>
<evidence type="ECO:0000256" key="3">
    <source>
        <dbReference type="ARBA" id="ARBA00016012"/>
    </source>
</evidence>
<dbReference type="GO" id="GO:0005819">
    <property type="term" value="C:spindle"/>
    <property type="evidence" value="ECO:0007669"/>
    <property type="project" value="UniProtKB-SubCell"/>
</dbReference>
<dbReference type="InterPro" id="IPR016024">
    <property type="entry name" value="ARM-type_fold"/>
</dbReference>
<feature type="compositionally biased region" description="Basic and acidic residues" evidence="7">
    <location>
        <begin position="745"/>
        <end position="765"/>
    </location>
</feature>
<feature type="compositionally biased region" description="Polar residues" evidence="7">
    <location>
        <begin position="257"/>
        <end position="287"/>
    </location>
</feature>
<evidence type="ECO:0000256" key="1">
    <source>
        <dbReference type="ARBA" id="ARBA00004186"/>
    </source>
</evidence>
<evidence type="ECO:0000256" key="4">
    <source>
        <dbReference type="ARBA" id="ARBA00022618"/>
    </source>
</evidence>
<evidence type="ECO:0000313" key="10">
    <source>
        <dbReference type="EMBL" id="GMM51320.1"/>
    </source>
</evidence>
<dbReference type="InterPro" id="IPR020839">
    <property type="entry name" value="SCD"/>
</dbReference>
<evidence type="ECO:0000259" key="8">
    <source>
        <dbReference type="Pfam" id="PF12348"/>
    </source>
</evidence>
<evidence type="ECO:0000256" key="5">
    <source>
        <dbReference type="ARBA" id="ARBA00022701"/>
    </source>
</evidence>
<keyword evidence="11" id="KW-1185">Reference proteome</keyword>
<evidence type="ECO:0000313" key="11">
    <source>
        <dbReference type="Proteomes" id="UP001362899"/>
    </source>
</evidence>
<keyword evidence="5" id="KW-0493">Microtubule</keyword>
<feature type="compositionally biased region" description="Low complexity" evidence="7">
    <location>
        <begin position="231"/>
        <end position="252"/>
    </location>
</feature>
<dbReference type="InterPro" id="IPR024395">
    <property type="entry name" value="CLASP_N_dom"/>
</dbReference>
<dbReference type="Gene3D" id="1.25.10.10">
    <property type="entry name" value="Leucine-rich Repeat Variant"/>
    <property type="match status" value="2"/>
</dbReference>
<evidence type="ECO:0000256" key="7">
    <source>
        <dbReference type="SAM" id="MobiDB-lite"/>
    </source>
</evidence>
<comment type="caution">
    <text evidence="10">The sequence shown here is derived from an EMBL/GenBank/DDBJ whole genome shotgun (WGS) entry which is preliminary data.</text>
</comment>
<dbReference type="GO" id="GO:0005874">
    <property type="term" value="C:microtubule"/>
    <property type="evidence" value="ECO:0007669"/>
    <property type="project" value="UniProtKB-KW"/>
</dbReference>
<gene>
    <name evidence="10" type="ORF">DASB73_022780</name>
</gene>
<accession>A0AAV5RIR5</accession>
<protein>
    <recommendedName>
        <fullName evidence="3">Protein STU1</fullName>
    </recommendedName>
</protein>
<evidence type="ECO:0000259" key="9">
    <source>
        <dbReference type="Pfam" id="PF21581"/>
    </source>
</evidence>
<feature type="region of interest" description="Disordered" evidence="7">
    <location>
        <begin position="705"/>
        <end position="786"/>
    </location>
</feature>
<evidence type="ECO:0000256" key="2">
    <source>
        <dbReference type="ARBA" id="ARBA00009549"/>
    </source>
</evidence>
<keyword evidence="4" id="KW-0132">Cell division</keyword>
<proteinExistence type="inferred from homology"/>
<sequence length="1243" mass="137708">MLTQEELENNLNLDNSDASLIILKEIDEECSRGTVSDDFFQMCVGPVSNLMEMLAPGNPLRAPVLQSVLNLVKSADSHILGSYMPVLLPLIINFLDIENLPFNNSAETLPEAISCVLLLMWLRDRVITESALKKCGLKNVDSNIRLASILELGKWIKAMSGRFAFKRFTPYLVTMLKDPDQRVRLASYKQIVQFFKHAKPAAKYDLDNVLKSNGIQEDLIKKIHQNIDLNSTDSSMISSNSSSDQLSSRSVSPEQPPKQNSISPNLMKTTKQQNKAVNQSNISLPGSPDSSYIDRALNFDIFNAPQYATQPITSRMQVYSDDMFLNEIEKELHHFEGRETEHNWLPRQKAIQKYRAMLPAINTGQLSLLAVKDGMRMLTRPLCETITSMRTTLVLEAMNAIKDTAQIYQSNTFPEVFDPFYEVLAKISSGVKKITSSMAHVTMCTLIIKSPVVSTRQFATISQECRSIKGFQQVYALYWLKIVIVTCYARSSSLLDKQMEIEKIIVKSVSFADKEVRVAGRDLLWDVKCLWPEAYTSISAQVNPSVIKLMLSEKEKSSTHMAAANNVSTSRVVTGNTRMKPLVGRSPRHQPNDDDPFKVSTAASLGNMGKLQRSMSPMLKSHSTFSNTALRPKTALGVRDGPFNAQVALARPSSAGYSNIEPPSQISSKIRTETMGNKTVEFPFNLPSDMPVNIPSDLPSIIPSSVPDKLVRNERNGTSEESTSFNNMDVDSSDRSQPQIDINENENKNENKNENENDQNSRDDMDIVDTEPQDLSSPRGPAAEESLRQTFSDLSVSEINDINIYDSKSIVTAGRKNIISVLKKLSTSKCSEFDMRTVLDLLDCTAQNPVNIPNLIRQGLKESVFVTEAEKAGCYKMLNILEGKENPKVLEDINLALNSSHSSGSYEQHVLLGSPRRRNVKPMGGDITGSSFSKVDIYHEEADAEKVPQDSMTDIPLPADGSSMNKMADNDNSCHSINTTFTNTAFPDDPHDCKNYIVNLLQELKDNTAGPSSLSALSVLVTAMHTEIDTSSIKQALVIWNQNGYADELSKIIVPFLSQASAEVIIRHTLILLRSLLVVIPLDQDTLLPVLVKINLAKPSLVVTEVLIPAIAHAALTHEITDANKILAALTEQCDAENPAHSVLFKLRVINQIITLSQPQSTPLQPQTNLANPAASILESQFNKLGLALQSSIKHSDVSVRKEVYPLLVNLAKQNQQAVDLATTGMSAGQKKLLTYYQEMKLN</sequence>
<feature type="region of interest" description="Disordered" evidence="7">
    <location>
        <begin position="231"/>
        <end position="287"/>
    </location>
</feature>
<dbReference type="Pfam" id="PF12348">
    <property type="entry name" value="CLASP_N"/>
    <property type="match status" value="1"/>
</dbReference>
<name>A0AAV5RIR5_STABA</name>
<keyword evidence="6" id="KW-0131">Cell cycle</keyword>
<dbReference type="Proteomes" id="UP001362899">
    <property type="component" value="Unassembled WGS sequence"/>
</dbReference>
<dbReference type="SUPFAM" id="SSF48371">
    <property type="entry name" value="ARM repeat"/>
    <property type="match status" value="1"/>
</dbReference>
<feature type="compositionally biased region" description="Polar residues" evidence="7">
    <location>
        <begin position="719"/>
        <end position="742"/>
    </location>
</feature>
<dbReference type="EMBL" id="BTGC01000005">
    <property type="protein sequence ID" value="GMM51320.1"/>
    <property type="molecule type" value="Genomic_DNA"/>
</dbReference>
<feature type="compositionally biased region" description="Basic and acidic residues" evidence="7">
    <location>
        <begin position="709"/>
        <end position="718"/>
    </location>
</feature>
<dbReference type="Pfam" id="PF21581">
    <property type="entry name" value="SCD"/>
    <property type="match status" value="1"/>
</dbReference>
<keyword evidence="6" id="KW-0498">Mitosis</keyword>
<dbReference type="InterPro" id="IPR011989">
    <property type="entry name" value="ARM-like"/>
</dbReference>
<dbReference type="GO" id="GO:0051301">
    <property type="term" value="P:cell division"/>
    <property type="evidence" value="ECO:0007669"/>
    <property type="project" value="UniProtKB-KW"/>
</dbReference>
<reference evidence="10 11" key="1">
    <citation type="journal article" date="2023" name="Elife">
        <title>Identification of key yeast species and microbe-microbe interactions impacting larval growth of Drosophila in the wild.</title>
        <authorList>
            <person name="Mure A."/>
            <person name="Sugiura Y."/>
            <person name="Maeda R."/>
            <person name="Honda K."/>
            <person name="Sakurai N."/>
            <person name="Takahashi Y."/>
            <person name="Watada M."/>
            <person name="Katoh T."/>
            <person name="Gotoh A."/>
            <person name="Gotoh Y."/>
            <person name="Taniguchi I."/>
            <person name="Nakamura K."/>
            <person name="Hayashi T."/>
            <person name="Katayama T."/>
            <person name="Uemura T."/>
            <person name="Hattori Y."/>
        </authorList>
    </citation>
    <scope>NUCLEOTIDE SEQUENCE [LARGE SCALE GENOMIC DNA]</scope>
    <source>
        <strain evidence="10 11">SB-73</strain>
    </source>
</reference>